<accession>A0A5B7DDU8</accession>
<name>A0A5B7DDU8_PORTR</name>
<sequence>MFPQSSQPRNIPRLSSPDIITRIPVLPFPYILPAFHPTPLKPVHHPYPIKPWRSGDGRKGRGKGQLPTTAGETKGGSGTTERSRNSLIRSPVFYNVQCKVRPAASLLILDREREDRGGNGGRGREVGGYAVLLSALR</sequence>
<keyword evidence="3" id="KW-1185">Reference proteome</keyword>
<organism evidence="2 3">
    <name type="scientific">Portunus trituberculatus</name>
    <name type="common">Swimming crab</name>
    <name type="synonym">Neptunus trituberculatus</name>
    <dbReference type="NCBI Taxonomy" id="210409"/>
    <lineage>
        <taxon>Eukaryota</taxon>
        <taxon>Metazoa</taxon>
        <taxon>Ecdysozoa</taxon>
        <taxon>Arthropoda</taxon>
        <taxon>Crustacea</taxon>
        <taxon>Multicrustacea</taxon>
        <taxon>Malacostraca</taxon>
        <taxon>Eumalacostraca</taxon>
        <taxon>Eucarida</taxon>
        <taxon>Decapoda</taxon>
        <taxon>Pleocyemata</taxon>
        <taxon>Brachyura</taxon>
        <taxon>Eubrachyura</taxon>
        <taxon>Portunoidea</taxon>
        <taxon>Portunidae</taxon>
        <taxon>Portuninae</taxon>
        <taxon>Portunus</taxon>
    </lineage>
</organism>
<dbReference type="AlphaFoldDB" id="A0A5B7DDU8"/>
<reference evidence="2 3" key="1">
    <citation type="submission" date="2019-05" db="EMBL/GenBank/DDBJ databases">
        <title>Another draft genome of Portunus trituberculatus and its Hox gene families provides insights of decapod evolution.</title>
        <authorList>
            <person name="Jeong J.-H."/>
            <person name="Song I."/>
            <person name="Kim S."/>
            <person name="Choi T."/>
            <person name="Kim D."/>
            <person name="Ryu S."/>
            <person name="Kim W."/>
        </authorList>
    </citation>
    <scope>NUCLEOTIDE SEQUENCE [LARGE SCALE GENOMIC DNA]</scope>
    <source>
        <tissue evidence="2">Muscle</tissue>
    </source>
</reference>
<evidence type="ECO:0000313" key="2">
    <source>
        <dbReference type="EMBL" id="MPC19443.1"/>
    </source>
</evidence>
<gene>
    <name evidence="2" type="ORF">E2C01_012357</name>
</gene>
<dbReference type="EMBL" id="VSRR010000771">
    <property type="protein sequence ID" value="MPC19443.1"/>
    <property type="molecule type" value="Genomic_DNA"/>
</dbReference>
<evidence type="ECO:0000313" key="3">
    <source>
        <dbReference type="Proteomes" id="UP000324222"/>
    </source>
</evidence>
<feature type="region of interest" description="Disordered" evidence="1">
    <location>
        <begin position="41"/>
        <end position="86"/>
    </location>
</feature>
<comment type="caution">
    <text evidence="2">The sequence shown here is derived from an EMBL/GenBank/DDBJ whole genome shotgun (WGS) entry which is preliminary data.</text>
</comment>
<protein>
    <submittedName>
        <fullName evidence="2">Uncharacterized protein</fullName>
    </submittedName>
</protein>
<evidence type="ECO:0000256" key="1">
    <source>
        <dbReference type="SAM" id="MobiDB-lite"/>
    </source>
</evidence>
<proteinExistence type="predicted"/>
<dbReference type="Proteomes" id="UP000324222">
    <property type="component" value="Unassembled WGS sequence"/>
</dbReference>